<dbReference type="PRINTS" id="PR00081">
    <property type="entry name" value="GDHRDH"/>
</dbReference>
<name>A0A370TYP0_9HELO</name>
<keyword evidence="5" id="KW-1185">Reference proteome</keyword>
<sequence length="334" mass="36111">MPSAKYAHLHENVQGPGDARPTAQQIISDDSLEGKLADKTMLITGCSSGIGIETARSLSSTGATLFLTARNIPKAESALKEILEPGRVELVEMEMESLSSVNAAAEDVRRRCNGRLNVLICNAGVMAIPELTKTKDGFETQFGVNHLAHFLLFNRLNDLLLKSSTPTFNSRVVILSSSGHRGSGIKVDDYGFEKPGNEYGSFKAYGQSKTANIYMANEIERRYGARGLHANSVNPGGIHTGLQTYVPADVQEQWWKWKGVKSLEQGAATTVLAAVAKDWEGVGGKYLEDCQEAGKLVQVGLPSAPGYVPHAFDEGLEKKLWVDSLGMVGLEDDN</sequence>
<evidence type="ECO:0000256" key="1">
    <source>
        <dbReference type="ARBA" id="ARBA00006484"/>
    </source>
</evidence>
<dbReference type="InterPro" id="IPR002347">
    <property type="entry name" value="SDR_fam"/>
</dbReference>
<dbReference type="EMBL" id="NPIC01000001">
    <property type="protein sequence ID" value="RDL40647.1"/>
    <property type="molecule type" value="Genomic_DNA"/>
</dbReference>
<dbReference type="Gene3D" id="3.40.50.720">
    <property type="entry name" value="NAD(P)-binding Rossmann-like Domain"/>
    <property type="match status" value="1"/>
</dbReference>
<dbReference type="RefSeq" id="XP_031873303.1">
    <property type="nucleotide sequence ID" value="XM_032009249.1"/>
</dbReference>
<dbReference type="OrthoDB" id="191139at2759"/>
<comment type="similarity">
    <text evidence="1">Belongs to the short-chain dehydrogenases/reductases (SDR) family.</text>
</comment>
<proteinExistence type="inferred from homology"/>
<evidence type="ECO:0000256" key="2">
    <source>
        <dbReference type="ARBA" id="ARBA00023002"/>
    </source>
</evidence>
<dbReference type="InterPro" id="IPR036291">
    <property type="entry name" value="NAD(P)-bd_dom_sf"/>
</dbReference>
<gene>
    <name evidence="4" type="ORF">BP5553_00626</name>
</gene>
<feature type="region of interest" description="Disordered" evidence="3">
    <location>
        <begin position="1"/>
        <end position="21"/>
    </location>
</feature>
<dbReference type="Proteomes" id="UP000254866">
    <property type="component" value="Unassembled WGS sequence"/>
</dbReference>
<evidence type="ECO:0000256" key="3">
    <source>
        <dbReference type="SAM" id="MobiDB-lite"/>
    </source>
</evidence>
<dbReference type="STRING" id="2656787.A0A370TYP0"/>
<keyword evidence="2" id="KW-0560">Oxidoreductase</keyword>
<dbReference type="GO" id="GO:0016491">
    <property type="term" value="F:oxidoreductase activity"/>
    <property type="evidence" value="ECO:0007669"/>
    <property type="project" value="UniProtKB-KW"/>
</dbReference>
<reference evidence="4 5" key="1">
    <citation type="journal article" date="2018" name="IMA Fungus">
        <title>IMA Genome-F 9: Draft genome sequence of Annulohypoxylon stygium, Aspergillus mulundensis, Berkeleyomyces basicola (syn. Thielaviopsis basicola), Ceratocystis smalleyi, two Cercospora beticola strains, Coleophoma cylindrospora, Fusarium fracticaudum, Phialophora cf. hyalina, and Morchella septimelata.</title>
        <authorList>
            <person name="Wingfield B.D."/>
            <person name="Bills G.F."/>
            <person name="Dong Y."/>
            <person name="Huang W."/>
            <person name="Nel W.J."/>
            <person name="Swalarsk-Parry B.S."/>
            <person name="Vaghefi N."/>
            <person name="Wilken P.M."/>
            <person name="An Z."/>
            <person name="de Beer Z.W."/>
            <person name="De Vos L."/>
            <person name="Chen L."/>
            <person name="Duong T.A."/>
            <person name="Gao Y."/>
            <person name="Hammerbacher A."/>
            <person name="Kikkert J.R."/>
            <person name="Li Y."/>
            <person name="Li H."/>
            <person name="Li K."/>
            <person name="Li Q."/>
            <person name="Liu X."/>
            <person name="Ma X."/>
            <person name="Naidoo K."/>
            <person name="Pethybridge S.J."/>
            <person name="Sun J."/>
            <person name="Steenkamp E.T."/>
            <person name="van der Nest M.A."/>
            <person name="van Wyk S."/>
            <person name="Wingfield M.J."/>
            <person name="Xiong C."/>
            <person name="Yue Q."/>
            <person name="Zhang X."/>
        </authorList>
    </citation>
    <scope>NUCLEOTIDE SEQUENCE [LARGE SCALE GENOMIC DNA]</scope>
    <source>
        <strain evidence="4 5">BP 5553</strain>
    </source>
</reference>
<dbReference type="AlphaFoldDB" id="A0A370TYP0"/>
<evidence type="ECO:0000313" key="4">
    <source>
        <dbReference type="EMBL" id="RDL40647.1"/>
    </source>
</evidence>
<accession>A0A370TYP0</accession>
<dbReference type="Pfam" id="PF00106">
    <property type="entry name" value="adh_short"/>
    <property type="match status" value="1"/>
</dbReference>
<evidence type="ECO:0000313" key="5">
    <source>
        <dbReference type="Proteomes" id="UP000254866"/>
    </source>
</evidence>
<dbReference type="SUPFAM" id="SSF51735">
    <property type="entry name" value="NAD(P)-binding Rossmann-fold domains"/>
    <property type="match status" value="1"/>
</dbReference>
<dbReference type="PANTHER" id="PTHR24320">
    <property type="entry name" value="RETINOL DEHYDROGENASE"/>
    <property type="match status" value="1"/>
</dbReference>
<organism evidence="4 5">
    <name type="scientific">Venustampulla echinocandica</name>
    <dbReference type="NCBI Taxonomy" id="2656787"/>
    <lineage>
        <taxon>Eukaryota</taxon>
        <taxon>Fungi</taxon>
        <taxon>Dikarya</taxon>
        <taxon>Ascomycota</taxon>
        <taxon>Pezizomycotina</taxon>
        <taxon>Leotiomycetes</taxon>
        <taxon>Helotiales</taxon>
        <taxon>Pleuroascaceae</taxon>
        <taxon>Venustampulla</taxon>
    </lineage>
</organism>
<dbReference type="PANTHER" id="PTHR24320:SF272">
    <property type="entry name" value="NAD(P)-BINDING ROSSMANN-FOLD SUPERFAMILY PROTEIN"/>
    <property type="match status" value="1"/>
</dbReference>
<protein>
    <submittedName>
        <fullName evidence="4">NAD(P)-binding Rossmann-fold containing protein</fullName>
    </submittedName>
</protein>
<comment type="caution">
    <text evidence="4">The sequence shown here is derived from an EMBL/GenBank/DDBJ whole genome shotgun (WGS) entry which is preliminary data.</text>
</comment>
<dbReference type="GeneID" id="43593475"/>